<dbReference type="InterPro" id="IPR055170">
    <property type="entry name" value="GFO_IDH_MocA-like_dom"/>
</dbReference>
<dbReference type="Pfam" id="PF01408">
    <property type="entry name" value="GFO_IDH_MocA"/>
    <property type="match status" value="1"/>
</dbReference>
<evidence type="ECO:0000259" key="1">
    <source>
        <dbReference type="Pfam" id="PF01408"/>
    </source>
</evidence>
<proteinExistence type="predicted"/>
<evidence type="ECO:0000313" key="4">
    <source>
        <dbReference type="Proteomes" id="UP000051442"/>
    </source>
</evidence>
<evidence type="ECO:0000313" key="3">
    <source>
        <dbReference type="EMBL" id="KRN18482.1"/>
    </source>
</evidence>
<dbReference type="EMBL" id="AYZM01000149">
    <property type="protein sequence ID" value="KRN18482.1"/>
    <property type="molecule type" value="Genomic_DNA"/>
</dbReference>
<organism evidence="3 4">
    <name type="scientific">Secundilactobacillus similis DSM 23365 = JCM 2765</name>
    <dbReference type="NCBI Taxonomy" id="1423804"/>
    <lineage>
        <taxon>Bacteria</taxon>
        <taxon>Bacillati</taxon>
        <taxon>Bacillota</taxon>
        <taxon>Bacilli</taxon>
        <taxon>Lactobacillales</taxon>
        <taxon>Lactobacillaceae</taxon>
        <taxon>Secundilactobacillus</taxon>
    </lineage>
</organism>
<protein>
    <submittedName>
        <fullName evidence="3">Oxidoreductase, NAD-binding domain protein</fullName>
    </submittedName>
</protein>
<feature type="domain" description="GFO/IDH/MocA-like oxidoreductase" evidence="2">
    <location>
        <begin position="175"/>
        <end position="258"/>
    </location>
</feature>
<dbReference type="PATRIC" id="fig|1423804.4.peg.2191"/>
<gene>
    <name evidence="3" type="ORF">FD14_GL002022</name>
</gene>
<dbReference type="SUPFAM" id="SSF51735">
    <property type="entry name" value="NAD(P)-binding Rossmann-fold domains"/>
    <property type="match status" value="1"/>
</dbReference>
<evidence type="ECO:0000259" key="2">
    <source>
        <dbReference type="Pfam" id="PF22725"/>
    </source>
</evidence>
<dbReference type="STRING" id="1423804.FD14_GL002022"/>
<feature type="domain" description="Gfo/Idh/MocA-like oxidoreductase N-terminal" evidence="1">
    <location>
        <begin position="13"/>
        <end position="128"/>
    </location>
</feature>
<reference evidence="3 4" key="1">
    <citation type="journal article" date="2015" name="Genome Announc.">
        <title>Expanding the biotechnology potential of lactobacilli through comparative genomics of 213 strains and associated genera.</title>
        <authorList>
            <person name="Sun Z."/>
            <person name="Harris H.M."/>
            <person name="McCann A."/>
            <person name="Guo C."/>
            <person name="Argimon S."/>
            <person name="Zhang W."/>
            <person name="Yang X."/>
            <person name="Jeffery I.B."/>
            <person name="Cooney J.C."/>
            <person name="Kagawa T.F."/>
            <person name="Liu W."/>
            <person name="Song Y."/>
            <person name="Salvetti E."/>
            <person name="Wrobel A."/>
            <person name="Rasinkangas P."/>
            <person name="Parkhill J."/>
            <person name="Rea M.C."/>
            <person name="O'Sullivan O."/>
            <person name="Ritari J."/>
            <person name="Douillard F.P."/>
            <person name="Paul Ross R."/>
            <person name="Yang R."/>
            <person name="Briner A.E."/>
            <person name="Felis G.E."/>
            <person name="de Vos W.M."/>
            <person name="Barrangou R."/>
            <person name="Klaenhammer T.R."/>
            <person name="Caufield P.W."/>
            <person name="Cui Y."/>
            <person name="Zhang H."/>
            <person name="O'Toole P.W."/>
        </authorList>
    </citation>
    <scope>NUCLEOTIDE SEQUENCE [LARGE SCALE GENOMIC DNA]</scope>
    <source>
        <strain evidence="3 4">DSM 23365</strain>
    </source>
</reference>
<dbReference type="Proteomes" id="UP000051442">
    <property type="component" value="Unassembled WGS sequence"/>
</dbReference>
<dbReference type="Gene3D" id="3.40.50.720">
    <property type="entry name" value="NAD(P)-binding Rossmann-like Domain"/>
    <property type="match status" value="1"/>
</dbReference>
<keyword evidence="4" id="KW-1185">Reference proteome</keyword>
<accession>A0A0R2EQ76</accession>
<dbReference type="InterPro" id="IPR000683">
    <property type="entry name" value="Gfo/Idh/MocA-like_OxRdtase_N"/>
</dbReference>
<dbReference type="PANTHER" id="PTHR43054:SF1">
    <property type="entry name" value="SCYLLO-INOSITOL 2-DEHYDROGENASE (NADP(+)) IOLU"/>
    <property type="match status" value="1"/>
</dbReference>
<sequence length="345" mass="38440">MKEKPQGGTSKMINFGIIGTNWITQQFVDAAHESGLYQLSSVYSRHLDTAKEFAQKNGATETFDDLTAFFEQGQFSTVYIASPNSLHFEQAKMAIKAGKHIIVEKPAFENLGEMAKIEELLEQHPGVLYFEAARNIHTPNFAAIQAQVTKLPVIQGANLTYMKYSSRYDNVLAGEEPNVFSLNFGGGALQDLGVYPVYVAIALFGMPNQVNYFPSLIQTGVDGKGVAVLQYPEYNVTLNFGKTSNSVMPSEIYGLKDTIVIDDAGEITDVSYIDAKGDRETISQPVTQNQMLPEARDFARVINQPDAPANQEDYQRWFNLSVQVNKVLFNLRQSGKIVFYDERDN</sequence>
<dbReference type="SUPFAM" id="SSF55347">
    <property type="entry name" value="Glyceraldehyde-3-phosphate dehydrogenase-like, C-terminal domain"/>
    <property type="match status" value="1"/>
</dbReference>
<dbReference type="InterPro" id="IPR036291">
    <property type="entry name" value="NAD(P)-bd_dom_sf"/>
</dbReference>
<dbReference type="Gene3D" id="3.30.360.10">
    <property type="entry name" value="Dihydrodipicolinate Reductase, domain 2"/>
    <property type="match status" value="1"/>
</dbReference>
<comment type="caution">
    <text evidence="3">The sequence shown here is derived from an EMBL/GenBank/DDBJ whole genome shotgun (WGS) entry which is preliminary data.</text>
</comment>
<dbReference type="AlphaFoldDB" id="A0A0R2EQ76"/>
<name>A0A0R2EQ76_9LACO</name>
<dbReference type="Pfam" id="PF22725">
    <property type="entry name" value="GFO_IDH_MocA_C3"/>
    <property type="match status" value="1"/>
</dbReference>
<dbReference type="GO" id="GO:0000166">
    <property type="term" value="F:nucleotide binding"/>
    <property type="evidence" value="ECO:0007669"/>
    <property type="project" value="InterPro"/>
</dbReference>
<dbReference type="PANTHER" id="PTHR43054">
    <property type="match status" value="1"/>
</dbReference>